<keyword evidence="3" id="KW-0378">Hydrolase</keyword>
<dbReference type="InterPro" id="IPR035901">
    <property type="entry name" value="GIY-YIG_endonuc_sf"/>
</dbReference>
<evidence type="ECO:0000259" key="2">
    <source>
        <dbReference type="PROSITE" id="PS50164"/>
    </source>
</evidence>
<feature type="domain" description="GIY-YIG" evidence="2">
    <location>
        <begin position="3"/>
        <end position="79"/>
    </location>
</feature>
<dbReference type="PANTHER" id="PTHR34477:SF5">
    <property type="entry name" value="BSL5627 PROTEIN"/>
    <property type="match status" value="1"/>
</dbReference>
<evidence type="ECO:0000313" key="3">
    <source>
        <dbReference type="EMBL" id="SJZ70359.1"/>
    </source>
</evidence>
<dbReference type="InterPro" id="IPR050190">
    <property type="entry name" value="UPF0213_domain"/>
</dbReference>
<dbReference type="CDD" id="cd10448">
    <property type="entry name" value="GIY-YIG_unchar_3"/>
    <property type="match status" value="1"/>
</dbReference>
<proteinExistence type="inferred from homology"/>
<dbReference type="PANTHER" id="PTHR34477">
    <property type="entry name" value="UPF0213 PROTEIN YHBQ"/>
    <property type="match status" value="1"/>
</dbReference>
<gene>
    <name evidence="3" type="ORF">SAMN02745108_01376</name>
</gene>
<dbReference type="SMART" id="SM00465">
    <property type="entry name" value="GIYc"/>
    <property type="match status" value="1"/>
</dbReference>
<dbReference type="Gene3D" id="3.40.1440.10">
    <property type="entry name" value="GIY-YIG endonuclease"/>
    <property type="match status" value="1"/>
</dbReference>
<keyword evidence="3" id="KW-0540">Nuclease</keyword>
<comment type="similarity">
    <text evidence="1">Belongs to the UPF0213 family.</text>
</comment>
<dbReference type="Pfam" id="PF01541">
    <property type="entry name" value="GIY-YIG"/>
    <property type="match status" value="1"/>
</dbReference>
<name>A0A1T4MTF4_9BACT</name>
<organism evidence="3 4">
    <name type="scientific">Fibrobacter intestinalis</name>
    <dbReference type="NCBI Taxonomy" id="28122"/>
    <lineage>
        <taxon>Bacteria</taxon>
        <taxon>Pseudomonadati</taxon>
        <taxon>Fibrobacterota</taxon>
        <taxon>Fibrobacteria</taxon>
        <taxon>Fibrobacterales</taxon>
        <taxon>Fibrobacteraceae</taxon>
        <taxon>Fibrobacter</taxon>
    </lineage>
</organism>
<evidence type="ECO:0000313" key="4">
    <source>
        <dbReference type="Proteomes" id="UP000190449"/>
    </source>
</evidence>
<dbReference type="GO" id="GO:0004519">
    <property type="term" value="F:endonuclease activity"/>
    <property type="evidence" value="ECO:0007669"/>
    <property type="project" value="UniProtKB-KW"/>
</dbReference>
<dbReference type="InterPro" id="IPR000305">
    <property type="entry name" value="GIY-YIG_endonuc"/>
</dbReference>
<accession>A0A1T4MTF4</accession>
<dbReference type="STRING" id="28122.SAMN02745108_01376"/>
<reference evidence="3 4" key="1">
    <citation type="submission" date="2017-02" db="EMBL/GenBank/DDBJ databases">
        <authorList>
            <person name="Peterson S.W."/>
        </authorList>
    </citation>
    <scope>NUCLEOTIDE SEQUENCE [LARGE SCALE GENOMIC DNA]</scope>
    <source>
        <strain evidence="3 4">ATCC 43854</strain>
    </source>
</reference>
<dbReference type="SUPFAM" id="SSF82771">
    <property type="entry name" value="GIY-YIG endonuclease"/>
    <property type="match status" value="1"/>
</dbReference>
<dbReference type="AlphaFoldDB" id="A0A1T4MTF4"/>
<evidence type="ECO:0000256" key="1">
    <source>
        <dbReference type="ARBA" id="ARBA00007435"/>
    </source>
</evidence>
<protein>
    <submittedName>
        <fullName evidence="3">Putative endonuclease</fullName>
    </submittedName>
</protein>
<keyword evidence="3" id="KW-0255">Endonuclease</keyword>
<dbReference type="Proteomes" id="UP000190449">
    <property type="component" value="Unassembled WGS sequence"/>
</dbReference>
<dbReference type="RefSeq" id="WP_198950996.1">
    <property type="nucleotide sequence ID" value="NZ_FUWU01000020.1"/>
</dbReference>
<dbReference type="EMBL" id="FUWU01000020">
    <property type="protein sequence ID" value="SJZ70359.1"/>
    <property type="molecule type" value="Genomic_DNA"/>
</dbReference>
<dbReference type="PROSITE" id="PS50164">
    <property type="entry name" value="GIY_YIG"/>
    <property type="match status" value="1"/>
</dbReference>
<sequence length="97" mass="11591">MSKKSFVYIMTNFTNTVLYVGVTNDLVRRAYEHKNKLFEGFTKRYNVTKLVYFEIFDDITLAIQREKQLKAGSRQKKIELIEKNNAEWKDLYESIVQ</sequence>